<comment type="caution">
    <text evidence="1">The sequence shown here is derived from an EMBL/GenBank/DDBJ whole genome shotgun (WGS) entry which is preliminary data.</text>
</comment>
<dbReference type="PANTHER" id="PTHR38605">
    <property type="entry name" value="ATPASE-RELATED"/>
    <property type="match status" value="1"/>
</dbReference>
<accession>A0A4R5VHM4</accession>
<evidence type="ECO:0000313" key="1">
    <source>
        <dbReference type="EMBL" id="TDK51798.1"/>
    </source>
</evidence>
<dbReference type="EMBL" id="SMUV01000043">
    <property type="protein sequence ID" value="TDK51798.1"/>
    <property type="molecule type" value="Genomic_DNA"/>
</dbReference>
<gene>
    <name evidence="1" type="ORF">E1832_02580</name>
</gene>
<dbReference type="PIRSF" id="PIRSF019381">
    <property type="entry name" value="YcjX"/>
    <property type="match status" value="1"/>
</dbReference>
<protein>
    <submittedName>
        <fullName evidence="1">YcjX family protein</fullName>
    </submittedName>
</protein>
<evidence type="ECO:0000313" key="2">
    <source>
        <dbReference type="Proteomes" id="UP000295301"/>
    </source>
</evidence>
<keyword evidence="2" id="KW-1185">Reference proteome</keyword>
<dbReference type="OrthoDB" id="9777645at2"/>
<dbReference type="AlphaFoldDB" id="A0A4R5VHM4"/>
<dbReference type="InterPro" id="IPR007413">
    <property type="entry name" value="YcjX-like"/>
</dbReference>
<organism evidence="1 2">
    <name type="scientific">Antarcticimicrobium luteum</name>
    <dbReference type="NCBI Taxonomy" id="2547397"/>
    <lineage>
        <taxon>Bacteria</taxon>
        <taxon>Pseudomonadati</taxon>
        <taxon>Pseudomonadota</taxon>
        <taxon>Alphaproteobacteria</taxon>
        <taxon>Rhodobacterales</taxon>
        <taxon>Paracoccaceae</taxon>
        <taxon>Antarcticimicrobium</taxon>
    </lineage>
</organism>
<dbReference type="Pfam" id="PF04317">
    <property type="entry name" value="DUF463"/>
    <property type="match status" value="1"/>
</dbReference>
<reference evidence="1 2" key="1">
    <citation type="submission" date="2019-03" db="EMBL/GenBank/DDBJ databases">
        <title>Ruegeria lutea sp. nov., a novel strain, isolated from marine sediment, the Masan Bay, South Korea.</title>
        <authorList>
            <person name="Kim J."/>
            <person name="Kim D.-Y."/>
            <person name="Lee S.-S."/>
        </authorList>
    </citation>
    <scope>NUCLEOTIDE SEQUENCE [LARGE SCALE GENOMIC DNA]</scope>
    <source>
        <strain evidence="1 2">318-1</strain>
    </source>
</reference>
<dbReference type="RefSeq" id="WP_133358180.1">
    <property type="nucleotide sequence ID" value="NZ_SMUV01000043.1"/>
</dbReference>
<sequence length="472" mass="51729">MVISTLADGIARGVETVSGRISETLFEPVIRLGVTGLARSGKTVFITSLVANLLDRGRMPGLVAQQQGRIEAAFLQPQPDVTVPRFDFEAHLAALTAPAPHWPESTRTISELRLSLRVRPAGLLAGLQGPRTVHLDIVDYPGEWLLDLGLLDRSYQSWAQETLSRLEGRADAQDFIAHARAADPDAPHDEGVARDLARRFTAYLAGARDKGSYDCIPPGRFLLPGDLEGSPVLTFAPVPVAAAARRGTLHREMERRFEAYKSRVIKPFFHDHFARIDRQVVLVDALGAIHRGPRAVDDLARSMTDILSAFRPGRNAFLSQLWRGRRVERILFAATKADHLHHAQHDRLTAIMAALTRGARDRAQFAGAQTAAMAIASIRATTEETRRHEGRDLLCVRGRLLEDGRQAAFHPGELPEDPARLLGPAREGAGAWLDADYGAMRFAPATLSLAPGDGPPHIRLDRAAQFLIGDRL</sequence>
<name>A0A4R5VHM4_9RHOB</name>
<proteinExistence type="predicted"/>
<dbReference type="PANTHER" id="PTHR38605:SF1">
    <property type="entry name" value="ATPASE"/>
    <property type="match status" value="1"/>
</dbReference>
<dbReference type="Proteomes" id="UP000295301">
    <property type="component" value="Unassembled WGS sequence"/>
</dbReference>